<dbReference type="OMA" id="FQDAFMQ"/>
<dbReference type="AlphaFoldDB" id="G4ZBZ2"/>
<reference evidence="1 2" key="1">
    <citation type="journal article" date="2006" name="Science">
        <title>Phytophthora genome sequences uncover evolutionary origins and mechanisms of pathogenesis.</title>
        <authorList>
            <person name="Tyler B.M."/>
            <person name="Tripathy S."/>
            <person name="Zhang X."/>
            <person name="Dehal P."/>
            <person name="Jiang R.H."/>
            <person name="Aerts A."/>
            <person name="Arredondo F.D."/>
            <person name="Baxter L."/>
            <person name="Bensasson D."/>
            <person name="Beynon J.L."/>
            <person name="Chapman J."/>
            <person name="Damasceno C.M."/>
            <person name="Dorrance A.E."/>
            <person name="Dou D."/>
            <person name="Dickerman A.W."/>
            <person name="Dubchak I.L."/>
            <person name="Garbelotto M."/>
            <person name="Gijzen M."/>
            <person name="Gordon S.G."/>
            <person name="Govers F."/>
            <person name="Grunwald N.J."/>
            <person name="Huang W."/>
            <person name="Ivors K.L."/>
            <person name="Jones R.W."/>
            <person name="Kamoun S."/>
            <person name="Krampis K."/>
            <person name="Lamour K.H."/>
            <person name="Lee M.K."/>
            <person name="McDonald W.H."/>
            <person name="Medina M."/>
            <person name="Meijer H.J."/>
            <person name="Nordberg E.K."/>
            <person name="Maclean D.J."/>
            <person name="Ospina-Giraldo M.D."/>
            <person name="Morris P.F."/>
            <person name="Phuntumart V."/>
            <person name="Putnam N.H."/>
            <person name="Rash S."/>
            <person name="Rose J.K."/>
            <person name="Sakihama Y."/>
            <person name="Salamov A.A."/>
            <person name="Savidor A."/>
            <person name="Scheuring C.F."/>
            <person name="Smith B.M."/>
            <person name="Sobral B.W."/>
            <person name="Terry A."/>
            <person name="Torto-Alalibo T.A."/>
            <person name="Win J."/>
            <person name="Xu Z."/>
            <person name="Zhang H."/>
            <person name="Grigoriev I.V."/>
            <person name="Rokhsar D.S."/>
            <person name="Boore J.L."/>
        </authorList>
    </citation>
    <scope>NUCLEOTIDE SEQUENCE [LARGE SCALE GENOMIC DNA]</scope>
    <source>
        <strain evidence="1 2">P6497</strain>
    </source>
</reference>
<dbReference type="Proteomes" id="UP000002640">
    <property type="component" value="Unassembled WGS sequence"/>
</dbReference>
<keyword evidence="2" id="KW-1185">Reference proteome</keyword>
<dbReference type="GeneID" id="20657437"/>
<organism evidence="1 2">
    <name type="scientific">Phytophthora sojae (strain P6497)</name>
    <name type="common">Soybean stem and root rot agent</name>
    <name type="synonym">Phytophthora megasperma f. sp. glycines</name>
    <dbReference type="NCBI Taxonomy" id="1094619"/>
    <lineage>
        <taxon>Eukaryota</taxon>
        <taxon>Sar</taxon>
        <taxon>Stramenopiles</taxon>
        <taxon>Oomycota</taxon>
        <taxon>Peronosporomycetes</taxon>
        <taxon>Peronosporales</taxon>
        <taxon>Peronosporaceae</taxon>
        <taxon>Phytophthora</taxon>
    </lineage>
</organism>
<sequence length="219" mass="24517">MSAFFGLTLLGSQSPFDPVKETPIHAFQSRDFQDAFMQTYRPGFSLYSESDEEAQAANAELYSATITLAQLPVMLRYLYKCPRGVDNVSASTRKLVEQAFRLQSVGADASQSIDLQTFLAQMEELCRHSQSMESAAAHSAYLKDGATTREFVSNLDFLGKLVKHTRMEKDPRQKTLAPVTDSMTLGWNPPTMATKRKPTKSCEETRYACAMVKAGVYYY</sequence>
<dbReference type="RefSeq" id="XP_009524810.1">
    <property type="nucleotide sequence ID" value="XM_009526515.1"/>
</dbReference>
<dbReference type="EMBL" id="JH159153">
    <property type="protein sequence ID" value="EGZ22093.1"/>
    <property type="molecule type" value="Genomic_DNA"/>
</dbReference>
<accession>G4ZBZ2</accession>
<gene>
    <name evidence="1" type="ORF">PHYSODRAFT_497395</name>
</gene>
<protein>
    <submittedName>
        <fullName evidence="1">Uncharacterized protein</fullName>
    </submittedName>
</protein>
<dbReference type="KEGG" id="psoj:PHYSODRAFT_497395"/>
<dbReference type="InParanoid" id="G4ZBZ2"/>
<evidence type="ECO:0000313" key="2">
    <source>
        <dbReference type="Proteomes" id="UP000002640"/>
    </source>
</evidence>
<name>G4ZBZ2_PHYSP</name>
<proteinExistence type="predicted"/>
<evidence type="ECO:0000313" key="1">
    <source>
        <dbReference type="EMBL" id="EGZ22093.1"/>
    </source>
</evidence>